<dbReference type="GO" id="GO:0006890">
    <property type="term" value="P:retrograde vesicle-mediated transport, Golgi to endoplasmic reticulum"/>
    <property type="evidence" value="ECO:0007669"/>
    <property type="project" value="InterPro"/>
</dbReference>
<evidence type="ECO:0000256" key="10">
    <source>
        <dbReference type="SAM" id="MobiDB-lite"/>
    </source>
</evidence>
<feature type="transmembrane region" description="Helical" evidence="11">
    <location>
        <begin position="223"/>
        <end position="241"/>
    </location>
</feature>
<feature type="region of interest" description="Disordered" evidence="10">
    <location>
        <begin position="37"/>
        <end position="59"/>
    </location>
</feature>
<accession>A0A8H6IH09</accession>
<dbReference type="GO" id="GO:0005484">
    <property type="term" value="F:SNAP receptor activity"/>
    <property type="evidence" value="ECO:0007669"/>
    <property type="project" value="InterPro"/>
</dbReference>
<sequence length="369" mass="39179">MPPIPSKLTEDASDLIASLERRARFVEEDILPRLLACGAPPSSASPSPGGPKDQQRLAEEAREELGVLSRDLDHLSIMVDDQSGERARNELRDVVEGWSDRLHELRAKTRTAILTSKRAVDAQKLNTNRAELFARAPSSSEKPSDPASQNLESASQNLTTSLHRLMASMQAELQTSVLSTQLLTTSTTTLSAASAQHDSLTAAMDTAKEILGALEKADWMDRLVLIGAFMFFICVVVWVGWARTIGRGVRVVFSILSWVPGLGSGSSKAVEFVTAKSAVASATASVVSIAVSAASVASSLAGSSSQKGANAVEEPEPTPRPVAVVQVDENGKNLEDSAVSEILSSVLPPEPTPEPTPSAIRTALDHVEL</sequence>
<reference evidence="13 14" key="1">
    <citation type="submission" date="2020-07" db="EMBL/GenBank/DDBJ databases">
        <title>Comparative genomics of pyrophilous fungi reveals a link between fire events and developmental genes.</title>
        <authorList>
            <consortium name="DOE Joint Genome Institute"/>
            <person name="Steindorff A.S."/>
            <person name="Carver A."/>
            <person name="Calhoun S."/>
            <person name="Stillman K."/>
            <person name="Liu H."/>
            <person name="Lipzen A."/>
            <person name="Pangilinan J."/>
            <person name="Labutti K."/>
            <person name="Bruns T.D."/>
            <person name="Grigoriev I.V."/>
        </authorList>
    </citation>
    <scope>NUCLEOTIDE SEQUENCE [LARGE SCALE GENOMIC DNA]</scope>
    <source>
        <strain evidence="13 14">CBS 144469</strain>
    </source>
</reference>
<feature type="compositionally biased region" description="Low complexity" evidence="10">
    <location>
        <begin position="38"/>
        <end position="51"/>
    </location>
</feature>
<dbReference type="Pfam" id="PF03908">
    <property type="entry name" value="Sec20"/>
    <property type="match status" value="1"/>
</dbReference>
<proteinExistence type="inferred from homology"/>
<dbReference type="GO" id="GO:0005789">
    <property type="term" value="C:endoplasmic reticulum membrane"/>
    <property type="evidence" value="ECO:0007669"/>
    <property type="project" value="UniProtKB-SubCell"/>
</dbReference>
<dbReference type="InterPro" id="IPR056173">
    <property type="entry name" value="Sec20_C"/>
</dbReference>
<dbReference type="AlphaFoldDB" id="A0A8H6IH09"/>
<keyword evidence="8 11" id="KW-0472">Membrane</keyword>
<protein>
    <recommendedName>
        <fullName evidence="12">Sec20 C-terminal domain-containing protein</fullName>
    </recommendedName>
</protein>
<feature type="compositionally biased region" description="Polar residues" evidence="10">
    <location>
        <begin position="137"/>
        <end position="153"/>
    </location>
</feature>
<evidence type="ECO:0000256" key="3">
    <source>
        <dbReference type="ARBA" id="ARBA00022692"/>
    </source>
</evidence>
<evidence type="ECO:0000259" key="12">
    <source>
        <dbReference type="Pfam" id="PF03908"/>
    </source>
</evidence>
<dbReference type="Proteomes" id="UP000521943">
    <property type="component" value="Unassembled WGS sequence"/>
</dbReference>
<evidence type="ECO:0000313" key="13">
    <source>
        <dbReference type="EMBL" id="KAF6764213.1"/>
    </source>
</evidence>
<evidence type="ECO:0000313" key="14">
    <source>
        <dbReference type="Proteomes" id="UP000521943"/>
    </source>
</evidence>
<keyword evidence="2" id="KW-0813">Transport</keyword>
<keyword evidence="6 11" id="KW-1133">Transmembrane helix</keyword>
<dbReference type="InterPro" id="IPR005606">
    <property type="entry name" value="Sec20"/>
</dbReference>
<comment type="similarity">
    <text evidence="9">Belongs to the SEC20 family.</text>
</comment>
<evidence type="ECO:0000256" key="11">
    <source>
        <dbReference type="SAM" id="Phobius"/>
    </source>
</evidence>
<organism evidence="13 14">
    <name type="scientific">Ephemerocybe angulata</name>
    <dbReference type="NCBI Taxonomy" id="980116"/>
    <lineage>
        <taxon>Eukaryota</taxon>
        <taxon>Fungi</taxon>
        <taxon>Dikarya</taxon>
        <taxon>Basidiomycota</taxon>
        <taxon>Agaricomycotina</taxon>
        <taxon>Agaricomycetes</taxon>
        <taxon>Agaricomycetidae</taxon>
        <taxon>Agaricales</taxon>
        <taxon>Agaricineae</taxon>
        <taxon>Psathyrellaceae</taxon>
        <taxon>Ephemerocybe</taxon>
    </lineage>
</organism>
<evidence type="ECO:0000256" key="8">
    <source>
        <dbReference type="ARBA" id="ARBA00023136"/>
    </source>
</evidence>
<gene>
    <name evidence="13" type="ORF">DFP72DRAFT_871128</name>
</gene>
<comment type="caution">
    <text evidence="13">The sequence shown here is derived from an EMBL/GenBank/DDBJ whole genome shotgun (WGS) entry which is preliminary data.</text>
</comment>
<keyword evidence="7" id="KW-0175">Coiled coil</keyword>
<evidence type="ECO:0000256" key="4">
    <source>
        <dbReference type="ARBA" id="ARBA00022824"/>
    </source>
</evidence>
<dbReference type="GO" id="GO:0031201">
    <property type="term" value="C:SNARE complex"/>
    <property type="evidence" value="ECO:0007669"/>
    <property type="project" value="TreeGrafter"/>
</dbReference>
<evidence type="ECO:0000256" key="1">
    <source>
        <dbReference type="ARBA" id="ARBA00004163"/>
    </source>
</evidence>
<dbReference type="PANTHER" id="PTHR12825:SF0">
    <property type="entry name" value="VESICLE TRANSPORT PROTEIN SEC20"/>
    <property type="match status" value="1"/>
</dbReference>
<evidence type="ECO:0000256" key="9">
    <source>
        <dbReference type="ARBA" id="ARBA00037934"/>
    </source>
</evidence>
<evidence type="ECO:0000256" key="5">
    <source>
        <dbReference type="ARBA" id="ARBA00022892"/>
    </source>
</evidence>
<evidence type="ECO:0000256" key="2">
    <source>
        <dbReference type="ARBA" id="ARBA00022448"/>
    </source>
</evidence>
<keyword evidence="14" id="KW-1185">Reference proteome</keyword>
<evidence type="ECO:0000256" key="7">
    <source>
        <dbReference type="ARBA" id="ARBA00023054"/>
    </source>
</evidence>
<keyword evidence="3 11" id="KW-0812">Transmembrane</keyword>
<dbReference type="EMBL" id="JACGCI010000004">
    <property type="protein sequence ID" value="KAF6764213.1"/>
    <property type="molecule type" value="Genomic_DNA"/>
</dbReference>
<dbReference type="PANTHER" id="PTHR12825">
    <property type="entry name" value="BNIP1-RELATED"/>
    <property type="match status" value="1"/>
</dbReference>
<feature type="domain" description="Sec20 C-terminal" evidence="12">
    <location>
        <begin position="154"/>
        <end position="243"/>
    </location>
</feature>
<dbReference type="OrthoDB" id="46868at2759"/>
<evidence type="ECO:0000256" key="6">
    <source>
        <dbReference type="ARBA" id="ARBA00022989"/>
    </source>
</evidence>
<comment type="subcellular location">
    <subcellularLocation>
        <location evidence="1">Endoplasmic reticulum membrane</location>
        <topology evidence="1">Single-pass type IV membrane protein</topology>
    </subcellularLocation>
</comment>
<name>A0A8H6IH09_9AGAR</name>
<feature type="region of interest" description="Disordered" evidence="10">
    <location>
        <begin position="133"/>
        <end position="153"/>
    </location>
</feature>
<keyword evidence="5" id="KW-0931">ER-Golgi transport</keyword>
<keyword evidence="4" id="KW-0256">Endoplasmic reticulum</keyword>